<reference evidence="3" key="2">
    <citation type="submission" date="2013-03" db="EMBL/GenBank/DDBJ databases">
        <title>The Cellulophaga phages: a novel, diverse, and globally ubiquitous model system.</title>
        <authorList>
            <person name="Holmfeldt K."/>
            <person name="Solonenko N."/>
            <person name="Shah M."/>
            <person name="Corrier K."/>
            <person name="Riemann L."/>
            <person name="VerBerkmoes N.C."/>
            <person name="Sullivan M.B."/>
        </authorList>
    </citation>
    <scope>NUCLEOTIDE SEQUENCE [LARGE SCALE GENOMIC DNA]</scope>
</reference>
<reference evidence="2 3" key="1">
    <citation type="journal article" date="2013" name="Proc. Natl. Acad. Sci. U.S.A.">
        <title>Twelve previously unknown phage genera are ubiquitous in global oceans.</title>
        <authorList>
            <person name="Holmfeldt K."/>
            <person name="Solonenko N."/>
            <person name="Shah M."/>
            <person name="Corrier K."/>
            <person name="Riemann L."/>
            <person name="Verberkmoes N.C."/>
            <person name="Sullivan M.B."/>
        </authorList>
    </citation>
    <scope>NUCLEOTIDE SEQUENCE [LARGE SCALE GENOMIC DNA]</scope>
    <source>
        <strain evidence="2">Phi14:2</strain>
    </source>
</reference>
<feature type="transmembrane region" description="Helical" evidence="1">
    <location>
        <begin position="16"/>
        <end position="34"/>
    </location>
</feature>
<evidence type="ECO:0000313" key="2">
    <source>
        <dbReference type="EMBL" id="AGO48881.1"/>
    </source>
</evidence>
<accession>S0A0H5</accession>
<evidence type="ECO:0000256" key="1">
    <source>
        <dbReference type="SAM" id="Phobius"/>
    </source>
</evidence>
<evidence type="ECO:0000313" key="3">
    <source>
        <dbReference type="Proteomes" id="UP000014725"/>
    </source>
</evidence>
<organism evidence="2 3">
    <name type="scientific">Cellulophaga phage phi14:2</name>
    <dbReference type="NCBI Taxonomy" id="1327990"/>
    <lineage>
        <taxon>Viruses</taxon>
        <taxon>Duplodnaviria</taxon>
        <taxon>Heunggongvirae</taxon>
        <taxon>Uroviricota</taxon>
        <taxon>Caudoviricetes</taxon>
        <taxon>Crassvirales</taxon>
        <taxon>Steigviridae</taxon>
        <taxon>Asinivirinae</taxon>
        <taxon>Akihdevirus</taxon>
        <taxon>Akihdevirus balticus</taxon>
    </lineage>
</organism>
<gene>
    <name evidence="2" type="ORF">Phi14:2_gp003</name>
</gene>
<protein>
    <submittedName>
        <fullName evidence="2">Uncharacterized protein</fullName>
    </submittedName>
</protein>
<keyword evidence="3" id="KW-1185">Reference proteome</keyword>
<sequence length="37" mass="4434">MVAPLLRYETNSPCRLYQQLCLFFNDIIIVLYLVRKS</sequence>
<dbReference type="EMBL" id="KC821624">
    <property type="protein sequence ID" value="AGO48881.1"/>
    <property type="molecule type" value="Genomic_DNA"/>
</dbReference>
<keyword evidence="1" id="KW-0812">Transmembrane</keyword>
<name>S0A0H5_9CAUD</name>
<keyword evidence="1" id="KW-0472">Membrane</keyword>
<keyword evidence="1" id="KW-1133">Transmembrane helix</keyword>
<proteinExistence type="predicted"/>
<dbReference type="Proteomes" id="UP000014725">
    <property type="component" value="Segment"/>
</dbReference>